<dbReference type="Pfam" id="PF17747">
    <property type="entry name" value="VID27_PH"/>
    <property type="match status" value="1"/>
</dbReference>
<evidence type="ECO:0000313" key="5">
    <source>
        <dbReference type="EMBL" id="ODV66131.1"/>
    </source>
</evidence>
<dbReference type="InterPro" id="IPR013863">
    <property type="entry name" value="VID27_C"/>
</dbReference>
<feature type="compositionally biased region" description="Basic and acidic residues" evidence="1">
    <location>
        <begin position="433"/>
        <end position="444"/>
    </location>
</feature>
<dbReference type="SUPFAM" id="SSF69322">
    <property type="entry name" value="Tricorn protease domain 2"/>
    <property type="match status" value="1"/>
</dbReference>
<dbReference type="PANTHER" id="PTHR31913">
    <property type="entry name" value="VACUOLAR IMPORT AND DEGRADATION PROTEIN 27"/>
    <property type="match status" value="1"/>
</dbReference>
<dbReference type="Proteomes" id="UP000095085">
    <property type="component" value="Unassembled WGS sequence"/>
</dbReference>
<dbReference type="GO" id="GO:0005737">
    <property type="term" value="C:cytoplasm"/>
    <property type="evidence" value="ECO:0007669"/>
    <property type="project" value="TreeGrafter"/>
</dbReference>
<evidence type="ECO:0000256" key="1">
    <source>
        <dbReference type="SAM" id="MobiDB-lite"/>
    </source>
</evidence>
<dbReference type="STRING" id="984485.A0A1E4RFX7"/>
<dbReference type="EMBL" id="KV454543">
    <property type="protein sequence ID" value="ODV66131.1"/>
    <property type="molecule type" value="Genomic_DNA"/>
</dbReference>
<proteinExistence type="predicted"/>
<reference evidence="6" key="1">
    <citation type="submission" date="2016-05" db="EMBL/GenBank/DDBJ databases">
        <title>Comparative genomics of biotechnologically important yeasts.</title>
        <authorList>
            <consortium name="DOE Joint Genome Institute"/>
            <person name="Riley R."/>
            <person name="Haridas S."/>
            <person name="Wolfe K.H."/>
            <person name="Lopes M.R."/>
            <person name="Hittinger C.T."/>
            <person name="Goker M."/>
            <person name="Salamov A."/>
            <person name="Wisecaver J."/>
            <person name="Long T.M."/>
            <person name="Aerts A.L."/>
            <person name="Barry K."/>
            <person name="Choi C."/>
            <person name="Clum A."/>
            <person name="Coughlan A.Y."/>
            <person name="Deshpande S."/>
            <person name="Douglass A.P."/>
            <person name="Hanson S.J."/>
            <person name="Klenk H.-P."/>
            <person name="Labutti K."/>
            <person name="Lapidus A."/>
            <person name="Lindquist E."/>
            <person name="Lipzen A."/>
            <person name="Meier-Kolthoff J.P."/>
            <person name="Ohm R.A."/>
            <person name="Otillar R.P."/>
            <person name="Pangilinan J."/>
            <person name="Peng Y."/>
            <person name="Rokas A."/>
            <person name="Rosa C.A."/>
            <person name="Scheuner C."/>
            <person name="Sibirny A.A."/>
            <person name="Slot J.C."/>
            <person name="Stielow J.B."/>
            <person name="Sun H."/>
            <person name="Kurtzman C.P."/>
            <person name="Blackwell M."/>
            <person name="Grigoriev I.V."/>
            <person name="Jeffries T.W."/>
        </authorList>
    </citation>
    <scope>NUCLEOTIDE SEQUENCE [LARGE SCALE GENOMIC DNA]</scope>
    <source>
        <strain evidence="6">NRRL Y-1933</strain>
    </source>
</reference>
<evidence type="ECO:0000259" key="4">
    <source>
        <dbReference type="Pfam" id="PF17748"/>
    </source>
</evidence>
<dbReference type="AlphaFoldDB" id="A0A1E4RFX7"/>
<dbReference type="Gene3D" id="2.130.10.10">
    <property type="entry name" value="YVTN repeat-like/Quinoprotein amine dehydrogenase"/>
    <property type="match status" value="1"/>
</dbReference>
<evidence type="ECO:0000259" key="2">
    <source>
        <dbReference type="Pfam" id="PF08553"/>
    </source>
</evidence>
<dbReference type="GeneID" id="30994367"/>
<feature type="compositionally biased region" description="Basic and acidic residues" evidence="1">
    <location>
        <begin position="212"/>
        <end position="224"/>
    </location>
</feature>
<dbReference type="InterPro" id="IPR040979">
    <property type="entry name" value="Vid27_N"/>
</dbReference>
<accession>A0A1E4RFX7</accession>
<sequence length="832" mass="94333">MNLLKKFIGSSATDEIALIPSGKLFLTRSPNSPKGELECLYNDAFASIRQTTTPFYYQLCIIKAYQEGELDGHGSAGFDDLDNDDDYDDRHHDSATSNEIDGVSHTKDEWSFQILEDLQIYQYNKPNGSRAIRWNDMSGDLGDKFEFVIDEEIKFNEIDGFVFSLYKCLYETRYQRSSLGIKSIDELSEFTYDPKSEFSELDDLKKLQNDKSKETKAKGTKEDPLFVEDSDSSDDESAFHDALTNFNYVLPTIKGDIIFECDEAKIFLFDPVSSSFKSIEPDNKVKVCVVDRNNFTYQLRVTSPLVAVLAEIVEGLNPTFDDDNFIFNYQTVNMSGEISSFSWLLAFELTDSFNSFEQIFLTSLWQFLNKTKFAVKKEESADKDYIINAMSNLNIDNNKPETEEEAESESESEPESDSEDDEVKLQRAVNASIRDKSDRRRPLNEEDDDYDDFADQREYDRFREKKNETNSGLSVGSSKDRNYVVRGDKLGVFSNDGDELKYQTTISNVRDLNGKSIKPQDLLLHRQDNFMIFKKKSSDETSKLFKMDLNRGKIIEEWSMEEAAADGGVTAYGPTSKLAQLTDEQTLLGTSKNGIFYIDPRESGSKIVNDSTFKQYKTKNNGFSTIATTVNGYVAIGSDKGNIKLFDQVGKNARTALPSLGSEITGLEVSKDGRWLLVTYPTFLTLIDNKIGPGQRNSGSIGFEKYFDLDKKPTPLRLSIRPEHFSYMINETGQDSVKFTKAHFNTGIGSTESTIVTSTGKYVIAWSLNDIIKKKKQPQNSYTVYRYDDPVVADNFRFNSNNDVITATKDDVSMVSKRGFRKASKESLTKKN</sequence>
<dbReference type="InterPro" id="IPR040458">
    <property type="entry name" value="Vid27"/>
</dbReference>
<organism evidence="5 6">
    <name type="scientific">Hyphopichia burtonii NRRL Y-1933</name>
    <dbReference type="NCBI Taxonomy" id="984485"/>
    <lineage>
        <taxon>Eukaryota</taxon>
        <taxon>Fungi</taxon>
        <taxon>Dikarya</taxon>
        <taxon>Ascomycota</taxon>
        <taxon>Saccharomycotina</taxon>
        <taxon>Pichiomycetes</taxon>
        <taxon>Debaryomycetaceae</taxon>
        <taxon>Hyphopichia</taxon>
    </lineage>
</organism>
<dbReference type="InterPro" id="IPR040768">
    <property type="entry name" value="Vid27_PH"/>
</dbReference>
<evidence type="ECO:0000313" key="6">
    <source>
        <dbReference type="Proteomes" id="UP000095085"/>
    </source>
</evidence>
<name>A0A1E4RFX7_9ASCO</name>
<feature type="domain" description="Vacuolar import/degradation Vid27 C-terminal" evidence="2">
    <location>
        <begin position="469"/>
        <end position="831"/>
    </location>
</feature>
<keyword evidence="6" id="KW-1185">Reference proteome</keyword>
<feature type="region of interest" description="Disordered" evidence="1">
    <location>
        <begin position="395"/>
        <end position="456"/>
    </location>
</feature>
<dbReference type="GO" id="GO:0005634">
    <property type="term" value="C:nucleus"/>
    <property type="evidence" value="ECO:0007669"/>
    <property type="project" value="TreeGrafter"/>
</dbReference>
<dbReference type="OrthoDB" id="10251113at2759"/>
<dbReference type="InterPro" id="IPR015943">
    <property type="entry name" value="WD40/YVTN_repeat-like_dom_sf"/>
</dbReference>
<feature type="region of interest" description="Disordered" evidence="1">
    <location>
        <begin position="75"/>
        <end position="100"/>
    </location>
</feature>
<feature type="domain" description="Vid27 N-terminal" evidence="4">
    <location>
        <begin position="1"/>
        <end position="190"/>
    </location>
</feature>
<feature type="domain" description="Vid27 PH-like" evidence="3">
    <location>
        <begin position="262"/>
        <end position="366"/>
    </location>
</feature>
<feature type="region of interest" description="Disordered" evidence="1">
    <location>
        <begin position="212"/>
        <end position="233"/>
    </location>
</feature>
<dbReference type="PANTHER" id="PTHR31913:SF0">
    <property type="entry name" value="VACUOLAR IMPORT AND DEGRADATION PROTEIN 27"/>
    <property type="match status" value="1"/>
</dbReference>
<feature type="compositionally biased region" description="Acidic residues" evidence="1">
    <location>
        <begin position="402"/>
        <end position="422"/>
    </location>
</feature>
<dbReference type="Pfam" id="PF08553">
    <property type="entry name" value="VID27"/>
    <property type="match status" value="1"/>
</dbReference>
<dbReference type="RefSeq" id="XP_020075198.1">
    <property type="nucleotide sequence ID" value="XM_020219817.1"/>
</dbReference>
<gene>
    <name evidence="5" type="ORF">HYPBUDRAFT_142413</name>
</gene>
<dbReference type="Pfam" id="PF17748">
    <property type="entry name" value="VID27_N"/>
    <property type="match status" value="1"/>
</dbReference>
<protein>
    <submittedName>
        <fullName evidence="5">VID27-domain-containing protein</fullName>
    </submittedName>
</protein>
<evidence type="ECO:0000259" key="3">
    <source>
        <dbReference type="Pfam" id="PF17747"/>
    </source>
</evidence>